<keyword evidence="12" id="KW-1185">Reference proteome</keyword>
<keyword evidence="7 9" id="KW-0503">Monooxygenase</keyword>
<dbReference type="SUPFAM" id="SSF48264">
    <property type="entry name" value="Cytochrome P450"/>
    <property type="match status" value="1"/>
</dbReference>
<keyword evidence="6 8" id="KW-0408">Iron</keyword>
<evidence type="ECO:0000256" key="5">
    <source>
        <dbReference type="ARBA" id="ARBA00023002"/>
    </source>
</evidence>
<sequence length="538" mass="60475">MATQSMLLDLVAIGILLYGLTLLLQKRKSSIPLPPGPKPLPLVGNIRDLPPSGVREWEHWTKHKDLYEQGPISSISVLGTTIIILNSADAAFEHPFTQLLEKRSHHHSRPRMVFGGEMCGWDHLLVSQTDPNEVRELRKRIHQVIGTRSALGKFEELMEVEVERFLLRTMRRPEEVVGNVKTETGAIILKVAYGYTIEPEKRDPLIDIADRALAQFSAATVPGAWMVDVIPALRYLPDWVPGTAFKQTAREWKATFMDLAERPLSLVKRQMAENSHGGSYVSNLYGKAGDTVTAEEEERIKWSAAALYTGGADTSVSTMSLFFLAMVVNPEVQVKAREEIDRVVGSHKLPTFADRPRLPYIDAVVKECLRWHPIAPMGVPHVTTQDDVYQDYLIPKGGLLIPNIWYGRQFSKLFTHDAQVYEDPMTFNPERFLSSPPPPDPQDFVFGFGRRICPGKLLAETSVWLTVAKSLAVFEISKGVENGVEVEPDIRFTPGIISHPMPFKASIKPRSKQHEDLILKVEAEHPWEESDAEKLQSL</sequence>
<dbReference type="AlphaFoldDB" id="A0AAV9PJV5"/>
<dbReference type="InterPro" id="IPR036396">
    <property type="entry name" value="Cyt_P450_sf"/>
</dbReference>
<dbReference type="GeneID" id="89922443"/>
<evidence type="ECO:0000256" key="6">
    <source>
        <dbReference type="ARBA" id="ARBA00023004"/>
    </source>
</evidence>
<evidence type="ECO:0000256" key="8">
    <source>
        <dbReference type="PIRSR" id="PIRSR602401-1"/>
    </source>
</evidence>
<dbReference type="InterPro" id="IPR017972">
    <property type="entry name" value="Cyt_P450_CS"/>
</dbReference>
<keyword evidence="10" id="KW-1133">Transmembrane helix</keyword>
<dbReference type="GO" id="GO:0020037">
    <property type="term" value="F:heme binding"/>
    <property type="evidence" value="ECO:0007669"/>
    <property type="project" value="InterPro"/>
</dbReference>
<dbReference type="Proteomes" id="UP001337655">
    <property type="component" value="Unassembled WGS sequence"/>
</dbReference>
<dbReference type="InterPro" id="IPR001128">
    <property type="entry name" value="Cyt_P450"/>
</dbReference>
<dbReference type="EMBL" id="JAVRRT010000002">
    <property type="protein sequence ID" value="KAK5174015.1"/>
    <property type="molecule type" value="Genomic_DNA"/>
</dbReference>
<dbReference type="PROSITE" id="PS00086">
    <property type="entry name" value="CYTOCHROME_P450"/>
    <property type="match status" value="1"/>
</dbReference>
<evidence type="ECO:0000256" key="1">
    <source>
        <dbReference type="ARBA" id="ARBA00001971"/>
    </source>
</evidence>
<evidence type="ECO:0000256" key="9">
    <source>
        <dbReference type="RuleBase" id="RU000461"/>
    </source>
</evidence>
<protein>
    <recommendedName>
        <fullName evidence="13">Cytochrome P450</fullName>
    </recommendedName>
</protein>
<dbReference type="Gene3D" id="1.10.630.10">
    <property type="entry name" value="Cytochrome P450"/>
    <property type="match status" value="1"/>
</dbReference>
<proteinExistence type="inferred from homology"/>
<evidence type="ECO:0000256" key="7">
    <source>
        <dbReference type="ARBA" id="ARBA00023033"/>
    </source>
</evidence>
<evidence type="ECO:0000256" key="10">
    <source>
        <dbReference type="SAM" id="Phobius"/>
    </source>
</evidence>
<comment type="caution">
    <text evidence="11">The sequence shown here is derived from an EMBL/GenBank/DDBJ whole genome shotgun (WGS) entry which is preliminary data.</text>
</comment>
<dbReference type="GO" id="GO:0004497">
    <property type="term" value="F:monooxygenase activity"/>
    <property type="evidence" value="ECO:0007669"/>
    <property type="project" value="UniProtKB-KW"/>
</dbReference>
<evidence type="ECO:0000256" key="4">
    <source>
        <dbReference type="ARBA" id="ARBA00022723"/>
    </source>
</evidence>
<dbReference type="GO" id="GO:0016705">
    <property type="term" value="F:oxidoreductase activity, acting on paired donors, with incorporation or reduction of molecular oxygen"/>
    <property type="evidence" value="ECO:0007669"/>
    <property type="project" value="InterPro"/>
</dbReference>
<accession>A0AAV9PJV5</accession>
<evidence type="ECO:0000256" key="2">
    <source>
        <dbReference type="ARBA" id="ARBA00010617"/>
    </source>
</evidence>
<dbReference type="PANTHER" id="PTHR46300">
    <property type="entry name" value="P450, PUTATIVE (EUROFUNG)-RELATED-RELATED"/>
    <property type="match status" value="1"/>
</dbReference>
<evidence type="ECO:0000313" key="11">
    <source>
        <dbReference type="EMBL" id="KAK5174015.1"/>
    </source>
</evidence>
<dbReference type="CDD" id="cd11065">
    <property type="entry name" value="CYP64-like"/>
    <property type="match status" value="1"/>
</dbReference>
<dbReference type="PRINTS" id="PR00385">
    <property type="entry name" value="P450"/>
</dbReference>
<dbReference type="PRINTS" id="PR00463">
    <property type="entry name" value="EP450I"/>
</dbReference>
<comment type="similarity">
    <text evidence="2 9">Belongs to the cytochrome P450 family.</text>
</comment>
<keyword evidence="10" id="KW-0812">Transmembrane</keyword>
<dbReference type="PANTHER" id="PTHR46300:SF7">
    <property type="entry name" value="P450, PUTATIVE (EUROFUNG)-RELATED"/>
    <property type="match status" value="1"/>
</dbReference>
<keyword evidence="3 8" id="KW-0349">Heme</keyword>
<dbReference type="GO" id="GO:0005506">
    <property type="term" value="F:iron ion binding"/>
    <property type="evidence" value="ECO:0007669"/>
    <property type="project" value="InterPro"/>
</dbReference>
<gene>
    <name evidence="11" type="ORF">LTR77_001095</name>
</gene>
<keyword evidence="10" id="KW-0472">Membrane</keyword>
<organism evidence="11 12">
    <name type="scientific">Saxophila tyrrhenica</name>
    <dbReference type="NCBI Taxonomy" id="1690608"/>
    <lineage>
        <taxon>Eukaryota</taxon>
        <taxon>Fungi</taxon>
        <taxon>Dikarya</taxon>
        <taxon>Ascomycota</taxon>
        <taxon>Pezizomycotina</taxon>
        <taxon>Dothideomycetes</taxon>
        <taxon>Dothideomycetidae</taxon>
        <taxon>Mycosphaerellales</taxon>
        <taxon>Extremaceae</taxon>
        <taxon>Saxophila</taxon>
    </lineage>
</organism>
<keyword evidence="5 9" id="KW-0560">Oxidoreductase</keyword>
<reference evidence="11 12" key="1">
    <citation type="submission" date="2023-08" db="EMBL/GenBank/DDBJ databases">
        <title>Black Yeasts Isolated from many extreme environments.</title>
        <authorList>
            <person name="Coleine C."/>
            <person name="Stajich J.E."/>
            <person name="Selbmann L."/>
        </authorList>
    </citation>
    <scope>NUCLEOTIDE SEQUENCE [LARGE SCALE GENOMIC DNA]</scope>
    <source>
        <strain evidence="11 12">CCFEE 5935</strain>
    </source>
</reference>
<evidence type="ECO:0008006" key="13">
    <source>
        <dbReference type="Google" id="ProtNLM"/>
    </source>
</evidence>
<comment type="cofactor">
    <cofactor evidence="1 8">
        <name>heme</name>
        <dbReference type="ChEBI" id="CHEBI:30413"/>
    </cofactor>
</comment>
<dbReference type="InterPro" id="IPR002401">
    <property type="entry name" value="Cyt_P450_E_grp-I"/>
</dbReference>
<feature type="binding site" description="axial binding residue" evidence="8">
    <location>
        <position position="453"/>
    </location>
    <ligand>
        <name>heme</name>
        <dbReference type="ChEBI" id="CHEBI:30413"/>
    </ligand>
    <ligandPart>
        <name>Fe</name>
        <dbReference type="ChEBI" id="CHEBI:18248"/>
    </ligandPart>
</feature>
<dbReference type="Pfam" id="PF00067">
    <property type="entry name" value="p450"/>
    <property type="match status" value="1"/>
</dbReference>
<keyword evidence="4 8" id="KW-0479">Metal-binding</keyword>
<dbReference type="RefSeq" id="XP_064662684.1">
    <property type="nucleotide sequence ID" value="XM_064798357.1"/>
</dbReference>
<evidence type="ECO:0000256" key="3">
    <source>
        <dbReference type="ARBA" id="ARBA00022617"/>
    </source>
</evidence>
<feature type="transmembrane region" description="Helical" evidence="10">
    <location>
        <begin position="6"/>
        <end position="24"/>
    </location>
</feature>
<dbReference type="InterPro" id="IPR050364">
    <property type="entry name" value="Cytochrome_P450_fung"/>
</dbReference>
<evidence type="ECO:0000313" key="12">
    <source>
        <dbReference type="Proteomes" id="UP001337655"/>
    </source>
</evidence>
<name>A0AAV9PJV5_9PEZI</name>